<proteinExistence type="inferred from homology"/>
<feature type="transmembrane region" description="Helical" evidence="3">
    <location>
        <begin position="13"/>
        <end position="30"/>
    </location>
</feature>
<dbReference type="PANTHER" id="PTHR43819:SF1">
    <property type="entry name" value="ARCHAEAL-TYPE GLUTAMATE SYNTHASE [NADPH]"/>
    <property type="match status" value="1"/>
</dbReference>
<dbReference type="Gene3D" id="3.20.20.70">
    <property type="entry name" value="Aldolase class I"/>
    <property type="match status" value="1"/>
</dbReference>
<gene>
    <name evidence="5" type="ORF">SAMN05421766_103389</name>
</gene>
<comment type="similarity">
    <text evidence="1 2">Belongs to the glutamate synthase family.</text>
</comment>
<accession>A0ABY1KRD2</accession>
<name>A0ABY1KRD2_9FLAO</name>
<dbReference type="InterPro" id="IPR013785">
    <property type="entry name" value="Aldolase_TIM"/>
</dbReference>
<keyword evidence="3" id="KW-0472">Membrane</keyword>
<dbReference type="PANTHER" id="PTHR43819">
    <property type="entry name" value="ARCHAEAL-TYPE GLUTAMATE SYNTHASE [NADPH]"/>
    <property type="match status" value="1"/>
</dbReference>
<dbReference type="Proteomes" id="UP000185728">
    <property type="component" value="Unassembled WGS sequence"/>
</dbReference>
<feature type="domain" description="Glutamate synthase" evidence="4">
    <location>
        <begin position="142"/>
        <end position="465"/>
    </location>
</feature>
<dbReference type="InterPro" id="IPR024188">
    <property type="entry name" value="GltB"/>
</dbReference>
<evidence type="ECO:0000313" key="5">
    <source>
        <dbReference type="EMBL" id="SIS68758.1"/>
    </source>
</evidence>
<dbReference type="RefSeq" id="WP_076455165.1">
    <property type="nucleotide sequence ID" value="NZ_FTOB01000003.1"/>
</dbReference>
<keyword evidence="3" id="KW-0812">Transmembrane</keyword>
<evidence type="ECO:0000256" key="1">
    <source>
        <dbReference type="ARBA" id="ARBA00009716"/>
    </source>
</evidence>
<keyword evidence="3" id="KW-1133">Transmembrane helix</keyword>
<evidence type="ECO:0000256" key="2">
    <source>
        <dbReference type="PIRNR" id="PIRNR006429"/>
    </source>
</evidence>
<dbReference type="PIRSF" id="PIRSF006429">
    <property type="entry name" value="GOGAT_lg_2"/>
    <property type="match status" value="1"/>
</dbReference>
<reference evidence="5 6" key="1">
    <citation type="submission" date="2017-01" db="EMBL/GenBank/DDBJ databases">
        <authorList>
            <person name="Varghese N."/>
            <person name="Submissions S."/>
        </authorList>
    </citation>
    <scope>NUCLEOTIDE SEQUENCE [LARGE SCALE GENOMIC DNA]</scope>
    <source>
        <strain evidence="5 6">DSM 2061</strain>
    </source>
</reference>
<organism evidence="5 6">
    <name type="scientific">Zobellia uliginosa</name>
    <dbReference type="NCBI Taxonomy" id="143224"/>
    <lineage>
        <taxon>Bacteria</taxon>
        <taxon>Pseudomonadati</taxon>
        <taxon>Bacteroidota</taxon>
        <taxon>Flavobacteriia</taxon>
        <taxon>Flavobacteriales</taxon>
        <taxon>Flavobacteriaceae</taxon>
        <taxon>Zobellia</taxon>
    </lineage>
</organism>
<comment type="caution">
    <text evidence="5">The sequence shown here is derived from an EMBL/GenBank/DDBJ whole genome shotgun (WGS) entry which is preliminary data.</text>
</comment>
<sequence>MSQILDTLQAIPWWGWLLIILVLVSIRDIFFQRSHTISHNFPIVGHLRYWLESIGPEMRQYFVANNREELPFNRIERGWIYASAKKENNYEGFGTDRDIYAHQHIFVKNQMMAYKVPEGHINAIDKTFVPCAKVMGAYNNRRKPFRPKSIINVSAMSFGSLSAAAIEAMNKGVAKSGAYHNTGEGGLSSYHKQGGDVIFHFGTGYFGVRTPDGNFSMEKMKRLVEENPSIKAIEIKLSQGAKPGKGGVLPGAKITQELADIRGVEVGKDVLSPATHKAFNNIAELLQLIEDIAEETGLPVGIKGAIGKLDQWEELADLMEKTGKGPDFITVDGGEGGTGAAPPSFADHVSLPWVYGFSSLYKVFLKRKLTDRIVFIGSGKLGFPAKAAMAFAMGVDCINVAREAMMSIGCIQAQVCHTNRCPAGVATQNKWLQKGIDIPLKSDRLAQYFMTFRKEFLEITHASGYEHPCQYTMDDIQLNVDDNDLSRSLASAYGYNKTKVPFENMQKLYDCIYLGGKHCENTKE</sequence>
<dbReference type="EMBL" id="FTOB01000003">
    <property type="protein sequence ID" value="SIS68758.1"/>
    <property type="molecule type" value="Genomic_DNA"/>
</dbReference>
<dbReference type="CDD" id="cd02808">
    <property type="entry name" value="GltS_FMN"/>
    <property type="match status" value="1"/>
</dbReference>
<dbReference type="Pfam" id="PF01645">
    <property type="entry name" value="Glu_synthase"/>
    <property type="match status" value="1"/>
</dbReference>
<keyword evidence="6" id="KW-1185">Reference proteome</keyword>
<evidence type="ECO:0000259" key="4">
    <source>
        <dbReference type="Pfam" id="PF01645"/>
    </source>
</evidence>
<dbReference type="InterPro" id="IPR002932">
    <property type="entry name" value="Glu_synthdom"/>
</dbReference>
<protein>
    <submittedName>
        <fullName evidence="5">Glutamate synthase domain-containing protein 2</fullName>
    </submittedName>
</protein>
<evidence type="ECO:0000256" key="3">
    <source>
        <dbReference type="SAM" id="Phobius"/>
    </source>
</evidence>
<dbReference type="SUPFAM" id="SSF51395">
    <property type="entry name" value="FMN-linked oxidoreductases"/>
    <property type="match status" value="1"/>
</dbReference>
<evidence type="ECO:0000313" key="6">
    <source>
        <dbReference type="Proteomes" id="UP000185728"/>
    </source>
</evidence>